<dbReference type="PRINTS" id="PR01798">
    <property type="entry name" value="SCOASYNTHASE"/>
</dbReference>
<dbReference type="GO" id="GO:0009361">
    <property type="term" value="C:succinate-CoA ligase complex (ADP-forming)"/>
    <property type="evidence" value="ECO:0007669"/>
    <property type="project" value="TreeGrafter"/>
</dbReference>
<evidence type="ECO:0000259" key="11">
    <source>
        <dbReference type="SMART" id="SM00881"/>
    </source>
</evidence>
<dbReference type="PANTHER" id="PTHR11117:SF2">
    <property type="entry name" value="SUCCINATE--COA LIGASE [ADP_GDP-FORMING] SUBUNIT ALPHA, MITOCHONDRIAL"/>
    <property type="match status" value="1"/>
</dbReference>
<comment type="subunit">
    <text evidence="7">Heterodimer of an alpha and a beta subunit. Different beta subunits determine nucleotide specificity. Together with the ATP-specific beta subunit SUCLA2, forms an ADP-forming succinyl-CoA synthetase (A-SCS). Together with the GTP-specific beta subunit SUCLG2 forms a GDP-forming succinyl-CoA synthetase (G-SCS).</text>
</comment>
<evidence type="ECO:0000256" key="3">
    <source>
        <dbReference type="ARBA" id="ARBA00022532"/>
    </source>
</evidence>
<dbReference type="InterPro" id="IPR005810">
    <property type="entry name" value="CoA_lig_alpha"/>
</dbReference>
<dbReference type="AlphaFoldDB" id="A0A2P6TZ22"/>
<sequence length="330" mass="34371">MRGVQRLASVLRRSAAAEELLPACSRALSTEAHNPAVFVDKNTKVIVQGFTGKNGTFHSEQAIQYGTQVVGGVNPKKGGSTHLGLPVFASVREAKEATGCHATAIYVPPPGAAKAILEAVEAELDLVVCITEGIPQHDMVKVKKIMSEQSKTRLIGPNCPGIIKPGECKIGIMPGYIHTPGKIGIVSRSGTLTYEAVFQTTNEGLGQSTVVGIGGDPFNGTNFVDCLERFVKDPQTEGIIMIGEIGGSAEEEAAEFIKASGTTKPVVSFIAGLTAPPGRRMGHAGAIISGGKGTAQDKIRALEAAGVTVTNSPAQMGATMARIMRERGLA</sequence>
<dbReference type="NCBIfam" id="TIGR01019">
    <property type="entry name" value="sucCoAalpha"/>
    <property type="match status" value="1"/>
</dbReference>
<dbReference type="PROSITE" id="PS00399">
    <property type="entry name" value="SUCCINYL_COA_LIG_2"/>
    <property type="match status" value="1"/>
</dbReference>
<gene>
    <name evidence="12" type="ORF">C2E21_2675</name>
</gene>
<keyword evidence="5 8" id="KW-0547">Nucleotide-binding</keyword>
<comment type="pathway">
    <text evidence="1 8">Carbohydrate metabolism; tricarboxylic acid cycle; succinate from succinyl-CoA (ligase route): step 1/1.</text>
</comment>
<dbReference type="PROSITE" id="PS01216">
    <property type="entry name" value="SUCCINYL_COA_LIG_1"/>
    <property type="match status" value="1"/>
</dbReference>
<evidence type="ECO:0000256" key="7">
    <source>
        <dbReference type="ARBA" id="ARBA00061754"/>
    </source>
</evidence>
<evidence type="ECO:0000256" key="8">
    <source>
        <dbReference type="HAMAP-Rule" id="MF_03222"/>
    </source>
</evidence>
<dbReference type="GO" id="GO:0000166">
    <property type="term" value="F:nucleotide binding"/>
    <property type="evidence" value="ECO:0007669"/>
    <property type="project" value="UniProtKB-KW"/>
</dbReference>
<keyword evidence="8" id="KW-0496">Mitochondrion</keyword>
<reference evidence="12 13" key="1">
    <citation type="journal article" date="2018" name="Plant J.">
        <title>Genome sequences of Chlorella sorokiniana UTEX 1602 and Micractinium conductrix SAG 241.80: implications to maltose excretion by a green alga.</title>
        <authorList>
            <person name="Arriola M.B."/>
            <person name="Velmurugan N."/>
            <person name="Zhang Y."/>
            <person name="Plunkett M.H."/>
            <person name="Hondzo H."/>
            <person name="Barney B.M."/>
        </authorList>
    </citation>
    <scope>NUCLEOTIDE SEQUENCE [LARGE SCALE GENOMIC DNA]</scope>
    <source>
        <strain evidence="13">UTEX 1602</strain>
    </source>
</reference>
<dbReference type="InterPro" id="IPR003781">
    <property type="entry name" value="CoA-bd"/>
</dbReference>
<dbReference type="EC" id="6.2.1.5" evidence="8"/>
<dbReference type="FunFam" id="3.40.50.720:FF:000002">
    <property type="entry name" value="Succinate--CoA ligase [ADP-forming] subunit alpha"/>
    <property type="match status" value="1"/>
</dbReference>
<dbReference type="Proteomes" id="UP000239899">
    <property type="component" value="Unassembled WGS sequence"/>
</dbReference>
<dbReference type="InterPro" id="IPR036291">
    <property type="entry name" value="NAD(P)-bd_dom_sf"/>
</dbReference>
<accession>A0A2P6TZ22</accession>
<dbReference type="Gene3D" id="3.40.50.261">
    <property type="entry name" value="Succinyl-CoA synthetase domains"/>
    <property type="match status" value="1"/>
</dbReference>
<dbReference type="Gene3D" id="3.40.50.720">
    <property type="entry name" value="NAD(P)-binding Rossmann-like Domain"/>
    <property type="match status" value="1"/>
</dbReference>
<dbReference type="InterPro" id="IPR005811">
    <property type="entry name" value="SUCC_ACL_C"/>
</dbReference>
<dbReference type="InterPro" id="IPR016102">
    <property type="entry name" value="Succinyl-CoA_synth-like"/>
</dbReference>
<feature type="binding site" evidence="8">
    <location>
        <begin position="51"/>
        <end position="54"/>
    </location>
    <ligand>
        <name>CoA</name>
        <dbReference type="ChEBI" id="CHEBI:57287"/>
    </ligand>
</feature>
<dbReference type="GO" id="GO:0005739">
    <property type="term" value="C:mitochondrion"/>
    <property type="evidence" value="ECO:0007669"/>
    <property type="project" value="UniProtKB-SubCell"/>
</dbReference>
<organism evidence="12 13">
    <name type="scientific">Chlorella sorokiniana</name>
    <name type="common">Freshwater green alga</name>
    <dbReference type="NCBI Taxonomy" id="3076"/>
    <lineage>
        <taxon>Eukaryota</taxon>
        <taxon>Viridiplantae</taxon>
        <taxon>Chlorophyta</taxon>
        <taxon>core chlorophytes</taxon>
        <taxon>Trebouxiophyceae</taxon>
        <taxon>Chlorellales</taxon>
        <taxon>Chlorellaceae</taxon>
        <taxon>Chlorella clade</taxon>
        <taxon>Chlorella</taxon>
    </lineage>
</organism>
<dbReference type="Pfam" id="PF02629">
    <property type="entry name" value="CoA_binding"/>
    <property type="match status" value="1"/>
</dbReference>
<evidence type="ECO:0000256" key="4">
    <source>
        <dbReference type="ARBA" id="ARBA00022598"/>
    </source>
</evidence>
<comment type="similarity">
    <text evidence="8 10">Belongs to the succinate/malate CoA ligase alpha subunit family.</text>
</comment>
<feature type="domain" description="CoA-binding" evidence="11">
    <location>
        <begin position="38"/>
        <end position="134"/>
    </location>
</feature>
<dbReference type="FunFam" id="3.40.50.261:FF:000005">
    <property type="entry name" value="Succinate--CoA ligase [ADP-forming] subunit alpha, mitochondrial"/>
    <property type="match status" value="1"/>
</dbReference>
<feature type="active site" description="Tele-phosphohistidine intermediate" evidence="8 9">
    <location>
        <position position="283"/>
    </location>
</feature>
<dbReference type="STRING" id="3076.A0A2P6TZ22"/>
<dbReference type="InterPro" id="IPR033847">
    <property type="entry name" value="Citrt_syn/SCS-alpha_CS"/>
</dbReference>
<protein>
    <recommendedName>
        <fullName evidence="8">Succinate--CoA ligase [ADP-forming] subunit alpha, mitochondrial</fullName>
        <ecNumber evidence="8">6.2.1.5</ecNumber>
    </recommendedName>
    <alternativeName>
        <fullName evidence="8">Succinyl-CoA synthetase subunit alpha</fullName>
        <shortName evidence="8">SCS-alpha</shortName>
    </alternativeName>
</protein>
<evidence type="ECO:0000313" key="12">
    <source>
        <dbReference type="EMBL" id="PRW59308.1"/>
    </source>
</evidence>
<dbReference type="Pfam" id="PF00549">
    <property type="entry name" value="Ligase_CoA"/>
    <property type="match status" value="1"/>
</dbReference>
<evidence type="ECO:0000256" key="2">
    <source>
        <dbReference type="ARBA" id="ARBA00011412"/>
    </source>
</evidence>
<keyword evidence="13" id="KW-1185">Reference proteome</keyword>
<evidence type="ECO:0000256" key="10">
    <source>
        <dbReference type="RuleBase" id="RU000677"/>
    </source>
</evidence>
<name>A0A2P6TZ22_CHLSO</name>
<dbReference type="NCBIfam" id="NF004230">
    <property type="entry name" value="PRK05678.1"/>
    <property type="match status" value="1"/>
</dbReference>
<dbReference type="PANTHER" id="PTHR11117">
    <property type="entry name" value="SUCCINYL-COA LIGASE SUBUNIT ALPHA"/>
    <property type="match status" value="1"/>
</dbReference>
<dbReference type="PIRSF" id="PIRSF001553">
    <property type="entry name" value="SucCS_alpha"/>
    <property type="match status" value="1"/>
</dbReference>
<dbReference type="GO" id="GO:0006099">
    <property type="term" value="P:tricarboxylic acid cycle"/>
    <property type="evidence" value="ECO:0007669"/>
    <property type="project" value="UniProtKB-UniRule"/>
</dbReference>
<evidence type="ECO:0000256" key="5">
    <source>
        <dbReference type="ARBA" id="ARBA00022741"/>
    </source>
</evidence>
<dbReference type="GO" id="GO:0004775">
    <property type="term" value="F:succinate-CoA ligase (ADP-forming) activity"/>
    <property type="evidence" value="ECO:0007669"/>
    <property type="project" value="UniProtKB-UniRule"/>
</dbReference>
<evidence type="ECO:0000256" key="6">
    <source>
        <dbReference type="ARBA" id="ARBA00050456"/>
    </source>
</evidence>
<comment type="catalytic activity">
    <reaction evidence="6 8">
        <text>succinate + ATP + CoA = succinyl-CoA + ADP + phosphate</text>
        <dbReference type="Rhea" id="RHEA:17661"/>
        <dbReference type="ChEBI" id="CHEBI:30031"/>
        <dbReference type="ChEBI" id="CHEBI:30616"/>
        <dbReference type="ChEBI" id="CHEBI:43474"/>
        <dbReference type="ChEBI" id="CHEBI:57287"/>
        <dbReference type="ChEBI" id="CHEBI:57292"/>
        <dbReference type="ChEBI" id="CHEBI:456216"/>
        <dbReference type="EC" id="6.2.1.5"/>
    </reaction>
</comment>
<feature type="binding site" evidence="8">
    <location>
        <position position="194"/>
    </location>
    <ligand>
        <name>substrate</name>
        <note>ligand shared with subunit beta</note>
    </ligand>
</feature>
<evidence type="ECO:0000313" key="13">
    <source>
        <dbReference type="Proteomes" id="UP000239899"/>
    </source>
</evidence>
<comment type="subcellular location">
    <subcellularLocation>
        <location evidence="8">Mitochondrion</location>
    </subcellularLocation>
</comment>
<dbReference type="GO" id="GO:0004776">
    <property type="term" value="F:succinate-CoA ligase (GDP-forming) activity"/>
    <property type="evidence" value="ECO:0007669"/>
    <property type="project" value="TreeGrafter"/>
</dbReference>
<dbReference type="SUPFAM" id="SSF52210">
    <property type="entry name" value="Succinyl-CoA synthetase domains"/>
    <property type="match status" value="1"/>
</dbReference>
<dbReference type="EMBL" id="LHPG02000004">
    <property type="protein sequence ID" value="PRW59308.1"/>
    <property type="molecule type" value="Genomic_DNA"/>
</dbReference>
<feature type="binding site" evidence="8">
    <location>
        <position position="77"/>
    </location>
    <ligand>
        <name>CoA</name>
        <dbReference type="ChEBI" id="CHEBI:57287"/>
    </ligand>
</feature>
<dbReference type="HAMAP" id="MF_01988">
    <property type="entry name" value="Succ_CoA_alpha"/>
    <property type="match status" value="1"/>
</dbReference>
<comment type="subunit">
    <text evidence="2">Heterooctamer of 4 alpha and 4 beta chains.</text>
</comment>
<dbReference type="SUPFAM" id="SSF51735">
    <property type="entry name" value="NAD(P)-binding Rossmann-fold domains"/>
    <property type="match status" value="1"/>
</dbReference>
<evidence type="ECO:0000256" key="9">
    <source>
        <dbReference type="PIRSR" id="PIRSR001553-1"/>
    </source>
</evidence>
<dbReference type="SMART" id="SM00881">
    <property type="entry name" value="CoA_binding"/>
    <property type="match status" value="1"/>
</dbReference>
<comment type="caution">
    <text evidence="12">The sequence shown here is derived from an EMBL/GenBank/DDBJ whole genome shotgun (WGS) entry which is preliminary data.</text>
</comment>
<proteinExistence type="inferred from homology"/>
<dbReference type="UniPathway" id="UPA00223">
    <property type="reaction ID" value="UER00999"/>
</dbReference>
<keyword evidence="4 8" id="KW-0436">Ligase</keyword>
<dbReference type="OrthoDB" id="1664372at2759"/>
<comment type="function">
    <text evidence="8">Succinyl-CoA synthetase functions in the citric acid cycle (TCA), coupling the hydrolysis of succinyl-CoA to the synthesis of ATP and thus represents the only step of substrate-level phosphorylation in the TCA. The alpha subunit of the enzyme binds the substrates coenzyme A and phosphate, while succinate binding and nucleotide specificity is provided by the beta subunit.</text>
</comment>
<evidence type="ECO:0000256" key="1">
    <source>
        <dbReference type="ARBA" id="ARBA00005064"/>
    </source>
</evidence>
<feature type="binding site" evidence="8">
    <location>
        <begin position="130"/>
        <end position="132"/>
    </location>
    <ligand>
        <name>CoA</name>
        <dbReference type="ChEBI" id="CHEBI:57287"/>
    </ligand>
</feature>
<dbReference type="InterPro" id="IPR017440">
    <property type="entry name" value="Cit_synth/succinyl-CoA_lig_AS"/>
</dbReference>
<keyword evidence="3 8" id="KW-0816">Tricarboxylic acid cycle</keyword>